<gene>
    <name evidence="1" type="ORF">BN437_2340</name>
</gene>
<name>A0A831ETT9_ERWAM</name>
<dbReference type="Proteomes" id="UP000013111">
    <property type="component" value="Unassembled WGS sequence"/>
</dbReference>
<dbReference type="AlphaFoldDB" id="A0A831ETT9"/>
<evidence type="ECO:0000313" key="2">
    <source>
        <dbReference type="Proteomes" id="UP000013111"/>
    </source>
</evidence>
<sequence>MKLFIAHRKPYVGLKTLSGKKVNEGSIYSLTGNAATGCCRFASAVKGGSVRHGGKRNDPHGGAVWA</sequence>
<comment type="caution">
    <text evidence="1">The sequence shown here is derived from an EMBL/GenBank/DDBJ whole genome shotgun (WGS) entry which is preliminary data.</text>
</comment>
<evidence type="ECO:0000313" key="1">
    <source>
        <dbReference type="EMBL" id="CCO94259.1"/>
    </source>
</evidence>
<organism evidence="1 2">
    <name type="scientific">Erwinia amylovora NBRC 12687 = CFBP 1232</name>
    <dbReference type="NCBI Taxonomy" id="1219359"/>
    <lineage>
        <taxon>Bacteria</taxon>
        <taxon>Pseudomonadati</taxon>
        <taxon>Pseudomonadota</taxon>
        <taxon>Gammaproteobacteria</taxon>
        <taxon>Enterobacterales</taxon>
        <taxon>Erwiniaceae</taxon>
        <taxon>Erwinia</taxon>
    </lineage>
</organism>
<dbReference type="EMBL" id="CAPB01000023">
    <property type="protein sequence ID" value="CCO94259.1"/>
    <property type="molecule type" value="Genomic_DNA"/>
</dbReference>
<protein>
    <submittedName>
        <fullName evidence="1">Uncharacterized protein</fullName>
    </submittedName>
</protein>
<proteinExistence type="predicted"/>
<reference evidence="1 2" key="2">
    <citation type="submission" date="2013-04" db="EMBL/GenBank/DDBJ databases">
        <title>Comparative genomics of 12 strains of Erwinia amylovora identifies a pan-genome with a large conserved core and provides insights into host specificity.</title>
        <authorList>
            <person name="Mann R.A."/>
            <person name="Smits T.H.M."/>
            <person name="Buehlmann A."/>
            <person name="Blom J."/>
            <person name="Goesmann A."/>
            <person name="Frey J.E."/>
            <person name="Plummer K.M."/>
            <person name="Beer S.V."/>
            <person name="Luck J."/>
            <person name="Duffy B."/>
            <person name="Rodoni B."/>
        </authorList>
    </citation>
    <scope>NUCLEOTIDE SEQUENCE [LARGE SCALE GENOMIC DNA]</scope>
    <source>
        <strain evidence="2">CFBP 1232</strain>
    </source>
</reference>
<accession>A0A831ETT9</accession>
<reference evidence="1 2" key="1">
    <citation type="submission" date="2012-11" db="EMBL/GenBank/DDBJ databases">
        <authorList>
            <person name="Linke B."/>
        </authorList>
    </citation>
    <scope>NUCLEOTIDE SEQUENCE [LARGE SCALE GENOMIC DNA]</scope>
    <source>
        <strain evidence="2">CFBP 1232</strain>
    </source>
</reference>